<protein>
    <submittedName>
        <fullName evidence="1">Uncharacterized protein</fullName>
    </submittedName>
</protein>
<proteinExistence type="predicted"/>
<dbReference type="Proteomes" id="UP001610990">
    <property type="component" value="Unassembled WGS sequence"/>
</dbReference>
<name>A0ABW7RNH2_9ACTN</name>
<dbReference type="EMBL" id="JBIRGH010000031">
    <property type="protein sequence ID" value="MFH8589347.1"/>
    <property type="molecule type" value="Genomic_DNA"/>
</dbReference>
<comment type="caution">
    <text evidence="1">The sequence shown here is derived from an EMBL/GenBank/DDBJ whole genome shotgun (WGS) entry which is preliminary data.</text>
</comment>
<evidence type="ECO:0000313" key="2">
    <source>
        <dbReference type="Proteomes" id="UP001610990"/>
    </source>
</evidence>
<dbReference type="RefSeq" id="WP_367435502.1">
    <property type="nucleotide sequence ID" value="NZ_CP108413.1"/>
</dbReference>
<organism evidence="1 2">
    <name type="scientific">Streptomyces celluloflavus</name>
    <dbReference type="NCBI Taxonomy" id="58344"/>
    <lineage>
        <taxon>Bacteria</taxon>
        <taxon>Bacillati</taxon>
        <taxon>Actinomycetota</taxon>
        <taxon>Actinomycetes</taxon>
        <taxon>Kitasatosporales</taxon>
        <taxon>Streptomycetaceae</taxon>
        <taxon>Streptomyces</taxon>
    </lineage>
</organism>
<keyword evidence="2" id="KW-1185">Reference proteome</keyword>
<gene>
    <name evidence="1" type="ORF">ACH4GP_34075</name>
</gene>
<dbReference type="Gene3D" id="3.30.470.20">
    <property type="entry name" value="ATP-grasp fold, B domain"/>
    <property type="match status" value="1"/>
</dbReference>
<accession>A0ABW7RNH2</accession>
<reference evidence="1 2" key="1">
    <citation type="submission" date="2024-10" db="EMBL/GenBank/DDBJ databases">
        <title>The Natural Products Discovery Center: Release of the First 8490 Sequenced Strains for Exploring Actinobacteria Biosynthetic Diversity.</title>
        <authorList>
            <person name="Kalkreuter E."/>
            <person name="Kautsar S.A."/>
            <person name="Yang D."/>
            <person name="Bader C.D."/>
            <person name="Teijaro C.N."/>
            <person name="Fluegel L."/>
            <person name="Davis C.M."/>
            <person name="Simpson J.R."/>
            <person name="Lauterbach L."/>
            <person name="Steele A.D."/>
            <person name="Gui C."/>
            <person name="Meng S."/>
            <person name="Li G."/>
            <person name="Viehrig K."/>
            <person name="Ye F."/>
            <person name="Su P."/>
            <person name="Kiefer A.F."/>
            <person name="Nichols A."/>
            <person name="Cepeda A.J."/>
            <person name="Yan W."/>
            <person name="Fan B."/>
            <person name="Jiang Y."/>
            <person name="Adhikari A."/>
            <person name="Zheng C.-J."/>
            <person name="Schuster L."/>
            <person name="Cowan T.M."/>
            <person name="Smanski M.J."/>
            <person name="Chevrette M.G."/>
            <person name="De Carvalho L.P.S."/>
            <person name="Shen B."/>
        </authorList>
    </citation>
    <scope>NUCLEOTIDE SEQUENCE [LARGE SCALE GENOMIC DNA]</scope>
    <source>
        <strain evidence="1 2">NPDC018013</strain>
    </source>
</reference>
<evidence type="ECO:0000313" key="1">
    <source>
        <dbReference type="EMBL" id="MFH8589347.1"/>
    </source>
</evidence>
<sequence length="290" mass="30834">MSPSPPPESAAHPWAGKIAQRDLVAAADPDLALDLTVLTAPEQLPGHLAARSGTVVLRPEFSDDLGSAVLCRAGAPLPERETADLWARGTRLVAHDHVAGVPHFAGGRVTGGRLELTDRWQCFCLDEGPFAYLTSVINVPPDAPTVRGLADRLQPVVEAAGLRAGPVTFELVLGERTCKVVKFAPRAGGEPLPTLARELAGYGAGFLADYSFITRRPGRLVRIRHLDTIQALGSYAGVLEAPAPGDEVVQRSIEGGPLTVLLRNRDEAALRADIARCQELNRAGVFELST</sequence>